<comment type="caution">
    <text evidence="2">The sequence shown here is derived from an EMBL/GenBank/DDBJ whole genome shotgun (WGS) entry which is preliminary data.</text>
</comment>
<evidence type="ECO:0000313" key="2">
    <source>
        <dbReference type="EMBL" id="MCE7010809.1"/>
    </source>
</evidence>
<dbReference type="EMBL" id="JAJVCN010000004">
    <property type="protein sequence ID" value="MCE7010809.1"/>
    <property type="molecule type" value="Genomic_DNA"/>
</dbReference>
<feature type="transmembrane region" description="Helical" evidence="1">
    <location>
        <begin position="172"/>
        <end position="192"/>
    </location>
</feature>
<keyword evidence="1" id="KW-0472">Membrane</keyword>
<feature type="transmembrane region" description="Helical" evidence="1">
    <location>
        <begin position="113"/>
        <end position="134"/>
    </location>
</feature>
<keyword evidence="3" id="KW-1185">Reference proteome</keyword>
<accession>A0ABS8ZT90</accession>
<feature type="transmembrane region" description="Helical" evidence="1">
    <location>
        <begin position="146"/>
        <end position="166"/>
    </location>
</feature>
<evidence type="ECO:0000256" key="1">
    <source>
        <dbReference type="SAM" id="Phobius"/>
    </source>
</evidence>
<protein>
    <submittedName>
        <fullName evidence="2">Uncharacterized protein</fullName>
    </submittedName>
</protein>
<sequence>MSAVVGGAFTLLIALAIARPVYVEIGGGIAFQAGTLETTSAHAIVITHPGTTGSYSTGPSTKTTVTLPNGKTHRATIKQRELTRYNGQTVTAGLFSGEVVAVNGYDVTGMFSFGYFVLLMMLTGMTVFSVTMVIKRRSLVPDHKSPVASVHAWSAAWLSLVVAGVFDILDTPWWPVIAWGGCSALFLTVYSVKYVRVNRLYRADLVH</sequence>
<proteinExistence type="predicted"/>
<keyword evidence="1" id="KW-1133">Transmembrane helix</keyword>
<dbReference type="RefSeq" id="WP_233733048.1">
    <property type="nucleotide sequence ID" value="NZ_JAJVCN010000004.1"/>
</dbReference>
<name>A0ABS8ZT90_9PSEU</name>
<reference evidence="2 3" key="1">
    <citation type="submission" date="2021-12" db="EMBL/GenBank/DDBJ databases">
        <title>Genome sequence of Kibdelosporangium philippinense ATCC 49844.</title>
        <authorList>
            <person name="Fedorov E.A."/>
            <person name="Omeragic M."/>
            <person name="Shalygina K.F."/>
            <person name="Maclea K.S."/>
        </authorList>
    </citation>
    <scope>NUCLEOTIDE SEQUENCE [LARGE SCALE GENOMIC DNA]</scope>
    <source>
        <strain evidence="2 3">ATCC 49844</strain>
    </source>
</reference>
<dbReference type="Proteomes" id="UP001521150">
    <property type="component" value="Unassembled WGS sequence"/>
</dbReference>
<organism evidence="2 3">
    <name type="scientific">Kibdelosporangium philippinense</name>
    <dbReference type="NCBI Taxonomy" id="211113"/>
    <lineage>
        <taxon>Bacteria</taxon>
        <taxon>Bacillati</taxon>
        <taxon>Actinomycetota</taxon>
        <taxon>Actinomycetes</taxon>
        <taxon>Pseudonocardiales</taxon>
        <taxon>Pseudonocardiaceae</taxon>
        <taxon>Kibdelosporangium</taxon>
    </lineage>
</organism>
<keyword evidence="1" id="KW-0812">Transmembrane</keyword>
<gene>
    <name evidence="2" type="ORF">LWC34_49610</name>
</gene>
<evidence type="ECO:0000313" key="3">
    <source>
        <dbReference type="Proteomes" id="UP001521150"/>
    </source>
</evidence>